<accession>Q315V2</accession>
<sequence>MSEYKRVPYPQAGQAPDGSYYSGQMPQQGYAQAQAGMQYGAGAAVPSSPSAAPASGLSSWVNVSNPDYLKGLALGAGVALVACNPAVRQAIISGAVKVWSAVQGGVEEVKEQIQDVKAELSYKE</sequence>
<dbReference type="Proteomes" id="UP000002710">
    <property type="component" value="Chromosome"/>
</dbReference>
<dbReference type="AlphaFoldDB" id="Q315V2"/>
<organism evidence="2 3">
    <name type="scientific">Oleidesulfovibrio alaskensis (strain ATCC BAA-1058 / DSM 17464 / G20)</name>
    <name type="common">Desulfovibrio alaskensis</name>
    <dbReference type="NCBI Taxonomy" id="207559"/>
    <lineage>
        <taxon>Bacteria</taxon>
        <taxon>Pseudomonadati</taxon>
        <taxon>Thermodesulfobacteriota</taxon>
        <taxon>Desulfovibrionia</taxon>
        <taxon>Desulfovibrionales</taxon>
        <taxon>Desulfovibrionaceae</taxon>
        <taxon>Oleidesulfovibrio</taxon>
    </lineage>
</organism>
<proteinExistence type="predicted"/>
<evidence type="ECO:0000313" key="3">
    <source>
        <dbReference type="Proteomes" id="UP000002710"/>
    </source>
</evidence>
<evidence type="ECO:0008006" key="4">
    <source>
        <dbReference type="Google" id="ProtNLM"/>
    </source>
</evidence>
<protein>
    <recommendedName>
        <fullName evidence="4">YtxH domain-containing protein</fullName>
    </recommendedName>
</protein>
<feature type="region of interest" description="Disordered" evidence="1">
    <location>
        <begin position="1"/>
        <end position="25"/>
    </location>
</feature>
<dbReference type="EMBL" id="CP000112">
    <property type="protein sequence ID" value="ABB37294.1"/>
    <property type="molecule type" value="Genomic_DNA"/>
</dbReference>
<evidence type="ECO:0000313" key="2">
    <source>
        <dbReference type="EMBL" id="ABB37294.1"/>
    </source>
</evidence>
<dbReference type="RefSeq" id="WP_011366615.1">
    <property type="nucleotide sequence ID" value="NC_007519.1"/>
</dbReference>
<dbReference type="STRING" id="207559.Dde_0493"/>
<keyword evidence="3" id="KW-1185">Reference proteome</keyword>
<dbReference type="HOGENOM" id="CLU_158500_0_0_7"/>
<dbReference type="eggNOG" id="ENOG5033GZK">
    <property type="taxonomic scope" value="Bacteria"/>
</dbReference>
<name>Q315V2_OLEA2</name>
<dbReference type="KEGG" id="dde:Dde_0493"/>
<gene>
    <name evidence="2" type="ordered locus">Dde_0493</name>
</gene>
<evidence type="ECO:0000256" key="1">
    <source>
        <dbReference type="SAM" id="MobiDB-lite"/>
    </source>
</evidence>
<reference evidence="2 3" key="1">
    <citation type="journal article" date="2011" name="J. Bacteriol.">
        <title>Complete genome sequence and updated annotation of Desulfovibrio alaskensis G20.</title>
        <authorList>
            <person name="Hauser L.J."/>
            <person name="Land M.L."/>
            <person name="Brown S.D."/>
            <person name="Larimer F."/>
            <person name="Keller K.L."/>
            <person name="Rapp-Giles B.J."/>
            <person name="Price M.N."/>
            <person name="Lin M."/>
            <person name="Bruce D.C."/>
            <person name="Detter J.C."/>
            <person name="Tapia R."/>
            <person name="Han C.S."/>
            <person name="Goodwin L.A."/>
            <person name="Cheng J.F."/>
            <person name="Pitluck S."/>
            <person name="Copeland A."/>
            <person name="Lucas S."/>
            <person name="Nolan M."/>
            <person name="Lapidus A.L."/>
            <person name="Palumbo A.V."/>
            <person name="Wall J.D."/>
        </authorList>
    </citation>
    <scope>NUCLEOTIDE SEQUENCE [LARGE SCALE GENOMIC DNA]</scope>
    <source>
        <strain evidence="3">ATCC BAA 1058 / DSM 17464 / G20</strain>
    </source>
</reference>